<evidence type="ECO:0000256" key="2">
    <source>
        <dbReference type="ARBA" id="ARBA00006434"/>
    </source>
</evidence>
<dbReference type="InterPro" id="IPR038377">
    <property type="entry name" value="Na/Glc_symporter_sf"/>
</dbReference>
<dbReference type="PANTHER" id="PTHR11819">
    <property type="entry name" value="SOLUTE CARRIER FAMILY 5"/>
    <property type="match status" value="1"/>
</dbReference>
<dbReference type="EMBL" id="OB660341">
    <property type="protein sequence ID" value="CAD7224280.1"/>
    <property type="molecule type" value="Genomic_DNA"/>
</dbReference>
<dbReference type="PROSITE" id="PS00457">
    <property type="entry name" value="NA_SOLUT_SYMP_2"/>
    <property type="match status" value="1"/>
</dbReference>
<reference evidence="7" key="1">
    <citation type="submission" date="2020-11" db="EMBL/GenBank/DDBJ databases">
        <authorList>
            <person name="Tran Van P."/>
        </authorList>
    </citation>
    <scope>NUCLEOTIDE SEQUENCE</scope>
</reference>
<evidence type="ECO:0000256" key="6">
    <source>
        <dbReference type="RuleBase" id="RU362091"/>
    </source>
</evidence>
<gene>
    <name evidence="7" type="ORF">CTOB1V02_LOCUS2248</name>
</gene>
<dbReference type="NCBIfam" id="TIGR00813">
    <property type="entry name" value="sss"/>
    <property type="match status" value="1"/>
</dbReference>
<dbReference type="OrthoDB" id="6132759at2759"/>
<dbReference type="InterPro" id="IPR001734">
    <property type="entry name" value="Na/solute_symporter"/>
</dbReference>
<accession>A0A7R8W8B6</accession>
<comment type="subcellular location">
    <subcellularLocation>
        <location evidence="1">Membrane</location>
        <topology evidence="1">Multi-pass membrane protein</topology>
    </subcellularLocation>
</comment>
<keyword evidence="5" id="KW-0472">Membrane</keyword>
<dbReference type="PANTHER" id="PTHR11819:SF195">
    <property type="entry name" value="SODIUM_GLUCOSE COTRANSPORTER 4"/>
    <property type="match status" value="1"/>
</dbReference>
<dbReference type="GO" id="GO:0005886">
    <property type="term" value="C:plasma membrane"/>
    <property type="evidence" value="ECO:0007669"/>
    <property type="project" value="TreeGrafter"/>
</dbReference>
<dbReference type="Gene3D" id="1.20.1730.10">
    <property type="entry name" value="Sodium/glucose cotransporter"/>
    <property type="match status" value="1"/>
</dbReference>
<dbReference type="PROSITE" id="PS50283">
    <property type="entry name" value="NA_SOLUT_SYMP_3"/>
    <property type="match status" value="1"/>
</dbReference>
<sequence>MVEIKGSSLHWADVVVILGYFVGVLAVGLLSSYWSKRDSVKGYFLASRSMHWIPVGASLFASNIGSGHFVGLAGSAAASGIAVATFELNAMFVLMILGWIFVPVYMAAQVYTMPEYLRKRFGGQRIRLYLSFLALILYVFTKISADLYAGAIFIEQALSWDLYVSVISLLAIAALFTISGGLTAVIWTDFVQTILMLVGSFILMIIAFIEVGGYNNLTEKFFYAMPANGTQIDPQTGEYCGKPPADSMNFFRKAVPGNSDSLPWTGITFGLTISAVWYWCSDQVIVQRALASKNMSHAKGGCILAAYLKFTPLFLLVFPGMAARVLYPDQVACADAKECEDICGNPNGCTNIAYPLLVLNLMPVGERKCMTLSTSHNIGCRATETELLLVGRLFVVVLVVVSILWIPIIQASRGSQLFDYIQSITSFLAPPICAVYVLAISVKRVNEPGAFWGLMIGLAVGLARFVMEFAYTVPGCGSDEEDPRPNFIARVHYLHFGCILFLISLVATLVVSYMTNPIPESHLHRLLFINRFSKSVRVDLEETDEKLIKEKAEREERRMRAAQEYVDPSKLPWTRKIFNFICGINPNAGLEPEDETPKMSPEEEASKASDFLIEDPFWKNVVNFNAVICMVCGAFVFGFFA</sequence>
<dbReference type="InterPro" id="IPR018212">
    <property type="entry name" value="Na/solute_symporter_CS"/>
</dbReference>
<comment type="similarity">
    <text evidence="2 6">Belongs to the sodium:solute symporter (SSF) (TC 2.A.21) family.</text>
</comment>
<dbReference type="AlphaFoldDB" id="A0A7R8W8B6"/>
<dbReference type="GO" id="GO:0005412">
    <property type="term" value="F:D-glucose:sodium symporter activity"/>
    <property type="evidence" value="ECO:0007669"/>
    <property type="project" value="TreeGrafter"/>
</dbReference>
<evidence type="ECO:0000256" key="5">
    <source>
        <dbReference type="ARBA" id="ARBA00023136"/>
    </source>
</evidence>
<evidence type="ECO:0000313" key="7">
    <source>
        <dbReference type="EMBL" id="CAD7224280.1"/>
    </source>
</evidence>
<name>A0A7R8W8B6_9CRUS</name>
<organism evidence="7">
    <name type="scientific">Cyprideis torosa</name>
    <dbReference type="NCBI Taxonomy" id="163714"/>
    <lineage>
        <taxon>Eukaryota</taxon>
        <taxon>Metazoa</taxon>
        <taxon>Ecdysozoa</taxon>
        <taxon>Arthropoda</taxon>
        <taxon>Crustacea</taxon>
        <taxon>Oligostraca</taxon>
        <taxon>Ostracoda</taxon>
        <taxon>Podocopa</taxon>
        <taxon>Podocopida</taxon>
        <taxon>Cytherocopina</taxon>
        <taxon>Cytheroidea</taxon>
        <taxon>Cytherideidae</taxon>
        <taxon>Cyprideis</taxon>
    </lineage>
</organism>
<proteinExistence type="inferred from homology"/>
<protein>
    <submittedName>
        <fullName evidence="7">Uncharacterized protein</fullName>
    </submittedName>
</protein>
<evidence type="ECO:0000256" key="1">
    <source>
        <dbReference type="ARBA" id="ARBA00004141"/>
    </source>
</evidence>
<dbReference type="Pfam" id="PF00474">
    <property type="entry name" value="SSF"/>
    <property type="match status" value="2"/>
</dbReference>
<evidence type="ECO:0000256" key="4">
    <source>
        <dbReference type="ARBA" id="ARBA00022989"/>
    </source>
</evidence>
<keyword evidence="4" id="KW-1133">Transmembrane helix</keyword>
<evidence type="ECO:0000256" key="3">
    <source>
        <dbReference type="ARBA" id="ARBA00022692"/>
    </source>
</evidence>
<keyword evidence="3" id="KW-0812">Transmembrane</keyword>